<dbReference type="AlphaFoldDB" id="A0A1W2FMN9"/>
<dbReference type="Gene3D" id="3.40.50.720">
    <property type="entry name" value="NAD(P)-binding Rossmann-like Domain"/>
    <property type="match status" value="1"/>
</dbReference>
<name>A0A1W2FMN9_KIBAR</name>
<evidence type="ECO:0000256" key="1">
    <source>
        <dbReference type="ARBA" id="ARBA00009353"/>
    </source>
</evidence>
<evidence type="ECO:0008006" key="6">
    <source>
        <dbReference type="Google" id="ProtNLM"/>
    </source>
</evidence>
<dbReference type="EMBL" id="FWXV01000009">
    <property type="protein sequence ID" value="SMD23257.1"/>
    <property type="molecule type" value="Genomic_DNA"/>
</dbReference>
<keyword evidence="5" id="KW-1185">Reference proteome</keyword>
<evidence type="ECO:0000313" key="5">
    <source>
        <dbReference type="Proteomes" id="UP000192674"/>
    </source>
</evidence>
<proteinExistence type="inferred from homology"/>
<evidence type="ECO:0000259" key="2">
    <source>
        <dbReference type="Pfam" id="PF01370"/>
    </source>
</evidence>
<sequence length="296" mass="31444">MRVVVAGSSGMIGTELVSALRREGHDVLRLVRRASSAPDERSWDPPAGKIEDGALDGADAVINLCGAAITLTRLSNARKQLLLDSRVEPTEVLAAAVAEREIPLLVNASAVGYYGDTGGRVVDETTPPGTGFLSQMCKEWEAATQPAADAGARVAILRTGLVLSKEGGLLGPLRLLFSFMLGGRLGDGRQYMPWIHHEDHINAVLHIVNTEKLAGPVNMTGPNPVTNAEFTRALSRALGRPAPFVAPKFALRLALGELADEGALASQHVIPKALQDNGFTFRYNTVDEALGSVAKR</sequence>
<protein>
    <recommendedName>
        <fullName evidence="6">TIGR01777 family protein</fullName>
    </recommendedName>
</protein>
<gene>
    <name evidence="4" type="ORF">SAMN05661093_07831</name>
</gene>
<dbReference type="Pfam" id="PF08338">
    <property type="entry name" value="DUF1731"/>
    <property type="match status" value="1"/>
</dbReference>
<feature type="domain" description="DUF1731" evidence="3">
    <location>
        <begin position="246"/>
        <end position="291"/>
    </location>
</feature>
<evidence type="ECO:0000259" key="3">
    <source>
        <dbReference type="Pfam" id="PF08338"/>
    </source>
</evidence>
<dbReference type="Proteomes" id="UP000192674">
    <property type="component" value="Unassembled WGS sequence"/>
</dbReference>
<feature type="domain" description="NAD-dependent epimerase/dehydratase" evidence="2">
    <location>
        <begin position="3"/>
        <end position="210"/>
    </location>
</feature>
<dbReference type="CDD" id="cd05242">
    <property type="entry name" value="SDR_a8"/>
    <property type="match status" value="1"/>
</dbReference>
<comment type="similarity">
    <text evidence="1">Belongs to the NAD(P)-dependent epimerase/dehydratase family. SDR39U1 subfamily.</text>
</comment>
<dbReference type="NCBIfam" id="TIGR01777">
    <property type="entry name" value="yfcH"/>
    <property type="match status" value="1"/>
</dbReference>
<dbReference type="InterPro" id="IPR036291">
    <property type="entry name" value="NAD(P)-bd_dom_sf"/>
</dbReference>
<dbReference type="PANTHER" id="PTHR11092:SF0">
    <property type="entry name" value="EPIMERASE FAMILY PROTEIN SDR39U1"/>
    <property type="match status" value="1"/>
</dbReference>
<dbReference type="SUPFAM" id="SSF51735">
    <property type="entry name" value="NAD(P)-binding Rossmann-fold domains"/>
    <property type="match status" value="1"/>
</dbReference>
<dbReference type="InterPro" id="IPR001509">
    <property type="entry name" value="Epimerase_deHydtase"/>
</dbReference>
<reference evidence="4 5" key="1">
    <citation type="submission" date="2017-04" db="EMBL/GenBank/DDBJ databases">
        <authorList>
            <person name="Afonso C.L."/>
            <person name="Miller P.J."/>
            <person name="Scott M.A."/>
            <person name="Spackman E."/>
            <person name="Goraichik I."/>
            <person name="Dimitrov K.M."/>
            <person name="Suarez D.L."/>
            <person name="Swayne D.E."/>
        </authorList>
    </citation>
    <scope>NUCLEOTIDE SEQUENCE [LARGE SCALE GENOMIC DNA]</scope>
    <source>
        <strain evidence="4 5">DSM 43828</strain>
    </source>
</reference>
<dbReference type="Pfam" id="PF01370">
    <property type="entry name" value="Epimerase"/>
    <property type="match status" value="1"/>
</dbReference>
<dbReference type="RefSeq" id="WP_084432036.1">
    <property type="nucleotide sequence ID" value="NZ_FWXV01000009.1"/>
</dbReference>
<evidence type="ECO:0000313" key="4">
    <source>
        <dbReference type="EMBL" id="SMD23257.1"/>
    </source>
</evidence>
<accession>A0A1W2FMN9</accession>
<organism evidence="4 5">
    <name type="scientific">Kibdelosporangium aridum</name>
    <dbReference type="NCBI Taxonomy" id="2030"/>
    <lineage>
        <taxon>Bacteria</taxon>
        <taxon>Bacillati</taxon>
        <taxon>Actinomycetota</taxon>
        <taxon>Actinomycetes</taxon>
        <taxon>Pseudonocardiales</taxon>
        <taxon>Pseudonocardiaceae</taxon>
        <taxon>Kibdelosporangium</taxon>
    </lineage>
</organism>
<dbReference type="InterPro" id="IPR013549">
    <property type="entry name" value="DUF1731"/>
</dbReference>
<dbReference type="OrthoDB" id="9801773at2"/>
<dbReference type="InterPro" id="IPR010099">
    <property type="entry name" value="SDR39U1"/>
</dbReference>
<dbReference type="PANTHER" id="PTHR11092">
    <property type="entry name" value="SUGAR NUCLEOTIDE EPIMERASE RELATED"/>
    <property type="match status" value="1"/>
</dbReference>